<accession>A0A9D2GZ64</accession>
<keyword evidence="1" id="KW-0472">Membrane</keyword>
<organism evidence="2 3">
    <name type="scientific">Candidatus Bacteroides merdavium</name>
    <dbReference type="NCBI Taxonomy" id="2838472"/>
    <lineage>
        <taxon>Bacteria</taxon>
        <taxon>Pseudomonadati</taxon>
        <taxon>Bacteroidota</taxon>
        <taxon>Bacteroidia</taxon>
        <taxon>Bacteroidales</taxon>
        <taxon>Bacteroidaceae</taxon>
        <taxon>Bacteroides</taxon>
    </lineage>
</organism>
<keyword evidence="1" id="KW-0812">Transmembrane</keyword>
<dbReference type="Proteomes" id="UP000824108">
    <property type="component" value="Unassembled WGS sequence"/>
</dbReference>
<evidence type="ECO:0000313" key="3">
    <source>
        <dbReference type="Proteomes" id="UP000824108"/>
    </source>
</evidence>
<evidence type="ECO:0000256" key="1">
    <source>
        <dbReference type="SAM" id="Phobius"/>
    </source>
</evidence>
<feature type="transmembrane region" description="Helical" evidence="1">
    <location>
        <begin position="12"/>
        <end position="34"/>
    </location>
</feature>
<evidence type="ECO:0000313" key="2">
    <source>
        <dbReference type="EMBL" id="HIZ92087.1"/>
    </source>
</evidence>
<comment type="caution">
    <text evidence="2">The sequence shown here is derived from an EMBL/GenBank/DDBJ whole genome shotgun (WGS) entry which is preliminary data.</text>
</comment>
<keyword evidence="1" id="KW-1133">Transmembrane helix</keyword>
<protein>
    <submittedName>
        <fullName evidence="2">Uncharacterized protein</fullName>
    </submittedName>
</protein>
<gene>
    <name evidence="2" type="ORF">H9807_08230</name>
</gene>
<reference evidence="2" key="1">
    <citation type="journal article" date="2021" name="PeerJ">
        <title>Extensive microbial diversity within the chicken gut microbiome revealed by metagenomics and culture.</title>
        <authorList>
            <person name="Gilroy R."/>
            <person name="Ravi A."/>
            <person name="Getino M."/>
            <person name="Pursley I."/>
            <person name="Horton D.L."/>
            <person name="Alikhan N.F."/>
            <person name="Baker D."/>
            <person name="Gharbi K."/>
            <person name="Hall N."/>
            <person name="Watson M."/>
            <person name="Adriaenssens E.M."/>
            <person name="Foster-Nyarko E."/>
            <person name="Jarju S."/>
            <person name="Secka A."/>
            <person name="Antonio M."/>
            <person name="Oren A."/>
            <person name="Chaudhuri R.R."/>
            <person name="La Ragione R."/>
            <person name="Hildebrand F."/>
            <person name="Pallen M.J."/>
        </authorList>
    </citation>
    <scope>NUCLEOTIDE SEQUENCE</scope>
    <source>
        <strain evidence="2">CHK118-2852</strain>
    </source>
</reference>
<sequence>MNVNEKKKPISIYGGAVFTVLAISVVCAWALFYLTNFKPVALFKTTRYTLTHEMGMSFFYDFPGGKEQEVLYWDEAGGEDVSERPEPKPGERWMDFFRLVLHPDFYRSSDNYCSFLCGSLFLFETFARSDGNCGRYCTER</sequence>
<reference evidence="2" key="2">
    <citation type="submission" date="2021-04" db="EMBL/GenBank/DDBJ databases">
        <authorList>
            <person name="Gilroy R."/>
        </authorList>
    </citation>
    <scope>NUCLEOTIDE SEQUENCE</scope>
    <source>
        <strain evidence="2">CHK118-2852</strain>
    </source>
</reference>
<proteinExistence type="predicted"/>
<name>A0A9D2GZ64_9BACE</name>
<dbReference type="AlphaFoldDB" id="A0A9D2GZ64"/>
<dbReference type="EMBL" id="DXAV01000068">
    <property type="protein sequence ID" value="HIZ92087.1"/>
    <property type="molecule type" value="Genomic_DNA"/>
</dbReference>